<organism evidence="2 3">
    <name type="scientific">Cinnamomum micranthum f. kanehirae</name>
    <dbReference type="NCBI Taxonomy" id="337451"/>
    <lineage>
        <taxon>Eukaryota</taxon>
        <taxon>Viridiplantae</taxon>
        <taxon>Streptophyta</taxon>
        <taxon>Embryophyta</taxon>
        <taxon>Tracheophyta</taxon>
        <taxon>Spermatophyta</taxon>
        <taxon>Magnoliopsida</taxon>
        <taxon>Magnoliidae</taxon>
        <taxon>Laurales</taxon>
        <taxon>Lauraceae</taxon>
        <taxon>Cinnamomum</taxon>
    </lineage>
</organism>
<dbReference type="Proteomes" id="UP000283530">
    <property type="component" value="Unassembled WGS sequence"/>
</dbReference>
<feature type="compositionally biased region" description="Low complexity" evidence="1">
    <location>
        <begin position="61"/>
        <end position="74"/>
    </location>
</feature>
<feature type="compositionally biased region" description="Low complexity" evidence="1">
    <location>
        <begin position="107"/>
        <end position="117"/>
    </location>
</feature>
<evidence type="ECO:0000313" key="3">
    <source>
        <dbReference type="Proteomes" id="UP000283530"/>
    </source>
</evidence>
<gene>
    <name evidence="2" type="ORF">CKAN_02759000</name>
</gene>
<feature type="compositionally biased region" description="Polar residues" evidence="1">
    <location>
        <begin position="83"/>
        <end position="95"/>
    </location>
</feature>
<dbReference type="AlphaFoldDB" id="A0A3S3P0I9"/>
<evidence type="ECO:0000313" key="2">
    <source>
        <dbReference type="EMBL" id="RWR98095.1"/>
    </source>
</evidence>
<protein>
    <submittedName>
        <fullName evidence="2">Putative signal peptidase complex subunit 2</fullName>
    </submittedName>
</protein>
<comment type="caution">
    <text evidence="2">The sequence shown here is derived from an EMBL/GenBank/DDBJ whole genome shotgun (WGS) entry which is preliminary data.</text>
</comment>
<reference evidence="2 3" key="1">
    <citation type="journal article" date="2019" name="Nat. Plants">
        <title>Stout camphor tree genome fills gaps in understanding of flowering plant genome evolution.</title>
        <authorList>
            <person name="Chaw S.M."/>
            <person name="Liu Y.C."/>
            <person name="Wu Y.W."/>
            <person name="Wang H.Y."/>
            <person name="Lin C.I."/>
            <person name="Wu C.S."/>
            <person name="Ke H.M."/>
            <person name="Chang L.Y."/>
            <person name="Hsu C.Y."/>
            <person name="Yang H.T."/>
            <person name="Sudianto E."/>
            <person name="Hsu M.H."/>
            <person name="Wu K.P."/>
            <person name="Wang L.N."/>
            <person name="Leebens-Mack J.H."/>
            <person name="Tsai I.J."/>
        </authorList>
    </citation>
    <scope>NUCLEOTIDE SEQUENCE [LARGE SCALE GENOMIC DNA]</scope>
    <source>
        <strain evidence="3">cv. Chaw 1501</strain>
        <tissue evidence="2">Young leaves</tissue>
    </source>
</reference>
<name>A0A3S3P0I9_9MAGN</name>
<accession>A0A3S3P0I9</accession>
<evidence type="ECO:0000256" key="1">
    <source>
        <dbReference type="SAM" id="MobiDB-lite"/>
    </source>
</evidence>
<sequence length="202" mass="22162">MAPLSLKPYSTNVSSIATLFPSFHSLSRLIPHSELNPSILPNPSFPTRSLHYSLIPHPPLSSSSPAPALHTANPTKPPPNNPITEATNHETSTASCWHRHHHQQVFSSSSKPPTKSSRIPLEDGIVMSSGYTEDVRPSNIRLLLGIIIIAIALVPQFYPKKLSIWSMDLEMLPDRASDAINTIIRRDEAAQSGDFLPLVLKS</sequence>
<keyword evidence="3" id="KW-1185">Reference proteome</keyword>
<dbReference type="EMBL" id="QPKB01000527">
    <property type="protein sequence ID" value="RWR98095.1"/>
    <property type="molecule type" value="Genomic_DNA"/>
</dbReference>
<feature type="region of interest" description="Disordered" evidence="1">
    <location>
        <begin position="61"/>
        <end position="119"/>
    </location>
</feature>
<proteinExistence type="predicted"/>